<dbReference type="Gene3D" id="2.60.200.60">
    <property type="match status" value="2"/>
</dbReference>
<reference evidence="1 2" key="1">
    <citation type="submission" date="2018-03" db="EMBL/GenBank/DDBJ databases">
        <title>Genomic Encyclopedia of Archaeal and Bacterial Type Strains, Phase II (KMG-II): from individual species to whole genera.</title>
        <authorList>
            <person name="Goeker M."/>
        </authorList>
    </citation>
    <scope>NUCLEOTIDE SEQUENCE [LARGE SCALE GENOMIC DNA]</scope>
    <source>
        <strain evidence="1 2">DSM 100214</strain>
    </source>
</reference>
<protein>
    <submittedName>
        <fullName evidence="1">Putative Zn-binding protein involved in type VI secretion</fullName>
    </submittedName>
</protein>
<accession>A0A2V3PQ41</accession>
<gene>
    <name evidence="1" type="ORF">CLV62_1128</name>
</gene>
<proteinExistence type="predicted"/>
<organism evidence="1 2">
    <name type="scientific">Dysgonomonas alginatilytica</name>
    <dbReference type="NCBI Taxonomy" id="1605892"/>
    <lineage>
        <taxon>Bacteria</taxon>
        <taxon>Pseudomonadati</taxon>
        <taxon>Bacteroidota</taxon>
        <taxon>Bacteroidia</taxon>
        <taxon>Bacteroidales</taxon>
        <taxon>Dysgonomonadaceae</taxon>
        <taxon>Dysgonomonas</taxon>
    </lineage>
</organism>
<name>A0A2V3PQ41_9BACT</name>
<comment type="caution">
    <text evidence="1">The sequence shown here is derived from an EMBL/GenBank/DDBJ whole genome shotgun (WGS) entry which is preliminary data.</text>
</comment>
<dbReference type="AlphaFoldDB" id="A0A2V3PQ41"/>
<dbReference type="CDD" id="cd14738">
    <property type="entry name" value="PAAR_2"/>
    <property type="match status" value="1"/>
</dbReference>
<sequence length="172" mass="18433">MSDGSKPHVGGTVTKGVDGVLIDGIPVAIKGSKCVCTGSPKPNSITIGSPGVFIDGEQVAIVGSMTEHGGVIIDGVPGVTISGGFAMRAENPEKPEPRIFNLQWRKKSFIIRDTNYEETVLLSADTVGYEDGEEVALKIYEEGSDEIIDEVKGIVENGRLEVEWKTKNEEEK</sequence>
<evidence type="ECO:0000313" key="2">
    <source>
        <dbReference type="Proteomes" id="UP000247973"/>
    </source>
</evidence>
<keyword evidence="2" id="KW-1185">Reference proteome</keyword>
<dbReference type="InterPro" id="IPR008727">
    <property type="entry name" value="PAAR_motif"/>
</dbReference>
<dbReference type="Proteomes" id="UP000247973">
    <property type="component" value="Unassembled WGS sequence"/>
</dbReference>
<evidence type="ECO:0000313" key="1">
    <source>
        <dbReference type="EMBL" id="PXV63759.1"/>
    </source>
</evidence>
<dbReference type="EMBL" id="QICL01000012">
    <property type="protein sequence ID" value="PXV63759.1"/>
    <property type="molecule type" value="Genomic_DNA"/>
</dbReference>
<dbReference type="Pfam" id="PF05488">
    <property type="entry name" value="PAAR_motif"/>
    <property type="match status" value="1"/>
</dbReference>